<feature type="domain" description="NAD-glutamate dehydrogenase ACT2" evidence="6">
    <location>
        <begin position="394"/>
        <end position="482"/>
    </location>
</feature>
<dbReference type="GO" id="GO:0004352">
    <property type="term" value="F:glutamate dehydrogenase (NAD+) activity"/>
    <property type="evidence" value="ECO:0007669"/>
    <property type="project" value="InterPro"/>
</dbReference>
<dbReference type="Pfam" id="PF21077">
    <property type="entry name" value="GDH_ACT3"/>
    <property type="match status" value="1"/>
</dbReference>
<dbReference type="InterPro" id="IPR049058">
    <property type="entry name" value="NAD_Glu_DH_HM2"/>
</dbReference>
<feature type="compositionally biased region" description="Basic residues" evidence="2">
    <location>
        <begin position="12"/>
        <end position="27"/>
    </location>
</feature>
<comment type="caution">
    <text evidence="8">The sequence shown here is derived from an EMBL/GenBank/DDBJ whole genome shotgun (WGS) entry which is preliminary data.</text>
</comment>
<dbReference type="Pfam" id="PF21078">
    <property type="entry name" value="GDH_HM3"/>
    <property type="match status" value="1"/>
</dbReference>
<feature type="domain" description="NAD-glutamate dehydrogenase catalytic" evidence="3">
    <location>
        <begin position="721"/>
        <end position="1214"/>
    </location>
</feature>
<organism evidence="8 9">
    <name type="scientific">Novosphingobium aureum</name>
    <dbReference type="NCBI Taxonomy" id="2792964"/>
    <lineage>
        <taxon>Bacteria</taxon>
        <taxon>Pseudomonadati</taxon>
        <taxon>Pseudomonadota</taxon>
        <taxon>Alphaproteobacteria</taxon>
        <taxon>Sphingomonadales</taxon>
        <taxon>Sphingomonadaceae</taxon>
        <taxon>Novosphingobium</taxon>
    </lineage>
</organism>
<dbReference type="InterPro" id="IPR049056">
    <property type="entry name" value="NAD_Glu_DH_HM3"/>
</dbReference>
<feature type="domain" description="NAD-specific glutamate dehydrogenase C-terminal" evidence="4">
    <location>
        <begin position="1259"/>
        <end position="1587"/>
    </location>
</feature>
<keyword evidence="1" id="KW-0560">Oxidoreductase</keyword>
<dbReference type="Pfam" id="PF05088">
    <property type="entry name" value="Bac_GDH_CD"/>
    <property type="match status" value="1"/>
</dbReference>
<dbReference type="Proteomes" id="UP000617634">
    <property type="component" value="Unassembled WGS sequence"/>
</dbReference>
<dbReference type="InterPro" id="IPR036291">
    <property type="entry name" value="NAD(P)-bd_dom_sf"/>
</dbReference>
<dbReference type="InterPro" id="IPR046346">
    <property type="entry name" value="Aminoacid_DH-like_N_sf"/>
</dbReference>
<sequence>MVMSEGTVSGGSHKKAAARKSEKKAKSKSGAPGKSAVIPQAGLEQALVECIRGAILPGEGMPTDGWLEEAAHFILDAAAVRKPGESIVSLASFGEDKRVLHVALINDDMPFLVDSVASAMASMGLVIDRLSHPVVAVERDKDGKLVSLKAANGATGGRESMMHIELPRIDARQRRELQKQLEATLADVRSAVSDWPRMVKAMEADANAVSDPEGSDLLRWFAEGMLTIMGHVTRRRDGSHVERLGICRRGLKDLLSEASYDLAFAAFDEQVAAGKVQAPMVIKANRMATVHRRVPLDLFLVPVIEDDKVSAISVHAGTWTSEALAAPPERVPRLRQLLGKVAAKLGCDLKGHTGKALAHALTTLPHDLALGLAEDDVERLAAMMTGLVDRPRPRLLLATAPLMRHLFAFVWMPRDLVSTHMRKRIQGLIENATEAPPLDWSLQVEAGNLALLRFTFDTRGGAREPDEDELDRQLQVLLRGWTEAVAVLLAKDLDPARANAIAARYADAFPLGYRSDYGAAEAAIDIAHLRKILVSEASDDERRSGARDARLYALPHEPDHLRLKIYQADGQLPLSDAVPALENFGFRVLAEVPTSLDQGRIGTIHDFTLELPLGRSLEDVLGLAPMIEDALCAVLNGSGENDAFNRLVAGLGLSRRETNWLRAFYRYLRQGGMNFGIATVVDALQVAPSVTLGIIDLFRALHEPGFSGDREAARKAAEEAIREGLAGVEAINDDRLLRSYRDTVLAMLRTNAFAPAGQVALAFKFDSALVPGLPKPLPWREIFVYSRRVEGIHLRAGPVARGGLRWSDRRDDFRTEILGLMKAQRVKNAVIVPTGAKGGFYPKELPDPARDRAGWAVEGQASYEVFIATLLSVTDNIVEGAVVHPECVVIRDGEDPYFVVAADKGTAKFSDVANGIAESKDFWLDDAFASGGSNGYDHKAMGITARGAWVSVQRHFLEMGVDVQTDPVRVVGCGDMSGDVFGNGMLLSKSIRLVAAFDHRHIFIDPEPDAAKGWEERNRLFALPHSSWDDYDKSLISKGGGVFPRSMKSIPLSPEIRETLGITAEALDPVSLISAILRAQVDLLWFGGIGTYVKASSENNATVGDPANDALRVDAEDVGAMVIGEGANLGVTQAGRIEFALRARGGRINTDFIDNSAGVDCSDNEVNIKIALAAAKRAGKLSERKRVTLLSEMTDEVAALVLEDNRLQALALSIAGLGGAASIHSHMRLIETLEEGGNLDRATEGLADNEGLTRRAHDGKGLTRPELAVLLSSSKLVLQNAIEDSDLAEDPGLQPMLLAAFPVQMQAKYKGFIKEHRLAREIIATKLANRIVNRLGFVHPFELAEEEGASLGHVAAAFTLAARMFDLDRLWQAIDEAAMPEDARLALFERAAAAVRSHMADLLRAGAGRAAPEQLEARLKPGIALLDANVYELLGERAQGHSQALIETLTAQGAPEAEAAMVGRLFDLDGAVGLADLASTAQIDPCRLVGVFIKLGAGLGLDWAQACAAMMNPSDPWERLLVAGLARDFQQMRLDFLKGLATTKAGKADLGAAAAKWEEDNRAAVAAFRAMVERAERNVAQSPAMLAQIAGQARNLLAR</sequence>
<evidence type="ECO:0000256" key="1">
    <source>
        <dbReference type="ARBA" id="ARBA00023002"/>
    </source>
</evidence>
<evidence type="ECO:0000256" key="2">
    <source>
        <dbReference type="SAM" id="MobiDB-lite"/>
    </source>
</evidence>
<feature type="region of interest" description="Disordered" evidence="2">
    <location>
        <begin position="1"/>
        <end position="35"/>
    </location>
</feature>
<reference evidence="8" key="1">
    <citation type="submission" date="2020-11" db="EMBL/GenBank/DDBJ databases">
        <title>Novosphingobium aureum sp. nov., a marine bacterium isolated from sediment of a salt flat.</title>
        <authorList>
            <person name="Yoo Y."/>
            <person name="Kim J.-J."/>
        </authorList>
    </citation>
    <scope>NUCLEOTIDE SEQUENCE</scope>
    <source>
        <strain evidence="8">YJ-S2-02</strain>
    </source>
</reference>
<name>A0A931HF35_9SPHN</name>
<dbReference type="Gene3D" id="3.40.50.720">
    <property type="entry name" value="NAD(P)-binding Rossmann-like Domain"/>
    <property type="match status" value="1"/>
</dbReference>
<proteinExistence type="predicted"/>
<accession>A0A931HF35</accession>
<dbReference type="InterPro" id="IPR007780">
    <property type="entry name" value="NAD_Glu_DH_bac"/>
</dbReference>
<dbReference type="Pfam" id="PF21076">
    <property type="entry name" value="GDH_ACT2"/>
    <property type="match status" value="1"/>
</dbReference>
<dbReference type="PANTHER" id="PTHR43403:SF1">
    <property type="entry name" value="NAD-SPECIFIC GLUTAMATE DEHYDROGENASE"/>
    <property type="match status" value="1"/>
</dbReference>
<evidence type="ECO:0000313" key="8">
    <source>
        <dbReference type="EMBL" id="MBH0114243.1"/>
    </source>
</evidence>
<dbReference type="GO" id="GO:0006538">
    <property type="term" value="P:L-glutamate catabolic process"/>
    <property type="evidence" value="ECO:0007669"/>
    <property type="project" value="InterPro"/>
</dbReference>
<dbReference type="EMBL" id="JADZGI010000002">
    <property type="protein sequence ID" value="MBH0114243.1"/>
    <property type="molecule type" value="Genomic_DNA"/>
</dbReference>
<keyword evidence="9" id="KW-1185">Reference proteome</keyword>
<dbReference type="PIRSF" id="PIRSF036761">
    <property type="entry name" value="GDH_Mll4104"/>
    <property type="match status" value="1"/>
</dbReference>
<evidence type="ECO:0000259" key="3">
    <source>
        <dbReference type="Pfam" id="PF05088"/>
    </source>
</evidence>
<dbReference type="SUPFAM" id="SSF53223">
    <property type="entry name" value="Aminoacid dehydrogenase-like, N-terminal domain"/>
    <property type="match status" value="1"/>
</dbReference>
<evidence type="ECO:0000259" key="4">
    <source>
        <dbReference type="Pfam" id="PF21074"/>
    </source>
</evidence>
<dbReference type="InterPro" id="IPR048381">
    <property type="entry name" value="GDH_C"/>
</dbReference>
<evidence type="ECO:0000259" key="7">
    <source>
        <dbReference type="Pfam" id="PF21077"/>
    </source>
</evidence>
<feature type="domain" description="NAD-glutamate dehydrogenase ACT3" evidence="7">
    <location>
        <begin position="551"/>
        <end position="617"/>
    </location>
</feature>
<dbReference type="SUPFAM" id="SSF51735">
    <property type="entry name" value="NAD(P)-binding Rossmann-fold domains"/>
    <property type="match status" value="1"/>
</dbReference>
<evidence type="ECO:0000313" key="9">
    <source>
        <dbReference type="Proteomes" id="UP000617634"/>
    </source>
</evidence>
<dbReference type="Pfam" id="PF21079">
    <property type="entry name" value="GDH_HM2"/>
    <property type="match status" value="1"/>
</dbReference>
<gene>
    <name evidence="8" type="ORF">I5E68_14960</name>
</gene>
<dbReference type="PANTHER" id="PTHR43403">
    <property type="entry name" value="NAD-SPECIFIC GLUTAMATE DEHYDROGENASE"/>
    <property type="match status" value="1"/>
</dbReference>
<protein>
    <submittedName>
        <fullName evidence="8">NAD-glutamate dehydrogenase</fullName>
    </submittedName>
</protein>
<dbReference type="GO" id="GO:0004069">
    <property type="term" value="F:L-aspartate:2-oxoglutarate aminotransferase activity"/>
    <property type="evidence" value="ECO:0007669"/>
    <property type="project" value="InterPro"/>
</dbReference>
<dbReference type="Pfam" id="PF21075">
    <property type="entry name" value="GDH_ACT1"/>
    <property type="match status" value="1"/>
</dbReference>
<dbReference type="InterPro" id="IPR049062">
    <property type="entry name" value="NAD_Glu_DH_ACT2"/>
</dbReference>
<dbReference type="InterPro" id="IPR028971">
    <property type="entry name" value="NAD-GDH_cat"/>
</dbReference>
<evidence type="ECO:0000259" key="5">
    <source>
        <dbReference type="Pfam" id="PF21075"/>
    </source>
</evidence>
<evidence type="ECO:0000259" key="6">
    <source>
        <dbReference type="Pfam" id="PF21076"/>
    </source>
</evidence>
<dbReference type="Pfam" id="PF21074">
    <property type="entry name" value="GDH_C"/>
    <property type="match status" value="1"/>
</dbReference>
<feature type="domain" description="NAD-glutamate dehydrogenase N-terminal ACT1" evidence="5">
    <location>
        <begin position="94"/>
        <end position="181"/>
    </location>
</feature>
<dbReference type="InterPro" id="IPR024727">
    <property type="entry name" value="NAD_Glu_DH_N_ACT1"/>
</dbReference>
<dbReference type="InterPro" id="IPR049064">
    <property type="entry name" value="NAD_Glu_DH_ACT3"/>
</dbReference>